<dbReference type="GO" id="GO:0005737">
    <property type="term" value="C:cytoplasm"/>
    <property type="evidence" value="ECO:0007669"/>
    <property type="project" value="TreeGrafter"/>
</dbReference>
<dbReference type="EMBL" id="UOEQ01000382">
    <property type="protein sequence ID" value="VAW21907.1"/>
    <property type="molecule type" value="Genomic_DNA"/>
</dbReference>
<dbReference type="PANTHER" id="PTHR13847:SF289">
    <property type="entry name" value="GLYCINE OXIDASE"/>
    <property type="match status" value="1"/>
</dbReference>
<evidence type="ECO:0000313" key="3">
    <source>
        <dbReference type="EMBL" id="VAW21907.1"/>
    </source>
</evidence>
<dbReference type="EC" id="1.4.99.1" evidence="3"/>
<dbReference type="InterPro" id="IPR006076">
    <property type="entry name" value="FAD-dep_OxRdtase"/>
</dbReference>
<evidence type="ECO:0000256" key="1">
    <source>
        <dbReference type="ARBA" id="ARBA00023002"/>
    </source>
</evidence>
<dbReference type="GO" id="GO:0016491">
    <property type="term" value="F:oxidoreductase activity"/>
    <property type="evidence" value="ECO:0007669"/>
    <property type="project" value="UniProtKB-KW"/>
</dbReference>
<dbReference type="Gene3D" id="3.50.50.60">
    <property type="entry name" value="FAD/NAD(P)-binding domain"/>
    <property type="match status" value="1"/>
</dbReference>
<keyword evidence="1 3" id="KW-0560">Oxidoreductase</keyword>
<dbReference type="PANTHER" id="PTHR13847">
    <property type="entry name" value="SARCOSINE DEHYDROGENASE-RELATED"/>
    <property type="match status" value="1"/>
</dbReference>
<name>A0A3B0U8X4_9ZZZZ</name>
<accession>A0A3B0U8X4</accession>
<dbReference type="InterPro" id="IPR036188">
    <property type="entry name" value="FAD/NAD-bd_sf"/>
</dbReference>
<gene>
    <name evidence="3" type="ORF">MNBD_ALPHA11-109</name>
</gene>
<proteinExistence type="predicted"/>
<sequence>MRVLIIGGGVIGITTAYFLAKAGVSVTLLEQNSAGGMEASAGNAGLVCPSDSFAWASPSALKMALKSLIYPDTGIKFRPGFDPH</sequence>
<feature type="domain" description="FAD dependent oxidoreductase" evidence="2">
    <location>
        <begin position="2"/>
        <end position="67"/>
    </location>
</feature>
<protein>
    <submittedName>
        <fullName evidence="3">D-amino acid dehydrogenase small subunit</fullName>
        <ecNumber evidence="3">1.4.99.1</ecNumber>
    </submittedName>
</protein>
<evidence type="ECO:0000259" key="2">
    <source>
        <dbReference type="Pfam" id="PF01266"/>
    </source>
</evidence>
<organism evidence="3">
    <name type="scientific">hydrothermal vent metagenome</name>
    <dbReference type="NCBI Taxonomy" id="652676"/>
    <lineage>
        <taxon>unclassified sequences</taxon>
        <taxon>metagenomes</taxon>
        <taxon>ecological metagenomes</taxon>
    </lineage>
</organism>
<dbReference type="SUPFAM" id="SSF51905">
    <property type="entry name" value="FAD/NAD(P)-binding domain"/>
    <property type="match status" value="1"/>
</dbReference>
<feature type="non-terminal residue" evidence="3">
    <location>
        <position position="84"/>
    </location>
</feature>
<dbReference type="Pfam" id="PF01266">
    <property type="entry name" value="DAO"/>
    <property type="match status" value="1"/>
</dbReference>
<reference evidence="3" key="1">
    <citation type="submission" date="2018-06" db="EMBL/GenBank/DDBJ databases">
        <authorList>
            <person name="Zhirakovskaya E."/>
        </authorList>
    </citation>
    <scope>NUCLEOTIDE SEQUENCE</scope>
</reference>
<dbReference type="AlphaFoldDB" id="A0A3B0U8X4"/>